<dbReference type="Pfam" id="PF12922">
    <property type="entry name" value="Cnd1_N"/>
    <property type="match status" value="1"/>
</dbReference>
<feature type="domain" description="Condensin complex subunit 1 N-terminal" evidence="13">
    <location>
        <begin position="74"/>
        <end position="245"/>
    </location>
</feature>
<feature type="compositionally biased region" description="Basic and acidic residues" evidence="11">
    <location>
        <begin position="865"/>
        <end position="879"/>
    </location>
</feature>
<dbReference type="Proteomes" id="UP000789901">
    <property type="component" value="Unassembled WGS sequence"/>
</dbReference>
<evidence type="ECO:0000313" key="15">
    <source>
        <dbReference type="Proteomes" id="UP000789901"/>
    </source>
</evidence>
<dbReference type="InterPro" id="IPR032682">
    <property type="entry name" value="Cnd1_C"/>
</dbReference>
<evidence type="ECO:0000256" key="8">
    <source>
        <dbReference type="ARBA" id="ARBA00023242"/>
    </source>
</evidence>
<comment type="function">
    <text evidence="10">Regulatory subunit of the condensin complex, a complex required for conversion of interphase chromatin into mitotic-like condense chromosomes. The condensin complex probably introduces positive supercoils into relaxed DNA in the presence of type I topoisomerases and converts nicked DNA into positive knotted forms in the presence of type II topoisomerases.</text>
</comment>
<evidence type="ECO:0000256" key="5">
    <source>
        <dbReference type="ARBA" id="ARBA00022618"/>
    </source>
</evidence>
<dbReference type="SUPFAM" id="SSF48371">
    <property type="entry name" value="ARM repeat"/>
    <property type="match status" value="1"/>
</dbReference>
<keyword evidence="6 10" id="KW-0498">Mitosis</keyword>
<comment type="caution">
    <text evidence="14">The sequence shown here is derived from an EMBL/GenBank/DDBJ whole genome shotgun (WGS) entry which is preliminary data.</text>
</comment>
<comment type="similarity">
    <text evidence="3 10">Belongs to the CND1 (condensin subunit 1) family.</text>
</comment>
<dbReference type="Pfam" id="PF12717">
    <property type="entry name" value="Cnd1"/>
    <property type="match status" value="1"/>
</dbReference>
<dbReference type="InterPro" id="IPR024324">
    <property type="entry name" value="Condensin_cplx_su1_N"/>
</dbReference>
<keyword evidence="7 10" id="KW-0226">DNA condensation</keyword>
<dbReference type="InterPro" id="IPR026971">
    <property type="entry name" value="CND1/NCAPD3"/>
</dbReference>
<accession>A0ABM8VXP1</accession>
<reference evidence="14 15" key="1">
    <citation type="submission" date="2021-06" db="EMBL/GenBank/DDBJ databases">
        <authorList>
            <person name="Kallberg Y."/>
            <person name="Tangrot J."/>
            <person name="Rosling A."/>
        </authorList>
    </citation>
    <scope>NUCLEOTIDE SEQUENCE [LARGE SCALE GENOMIC DNA]</scope>
    <source>
        <strain evidence="14 15">120-4 pot B 10/14</strain>
    </source>
</reference>
<dbReference type="InterPro" id="IPR011989">
    <property type="entry name" value="ARM-like"/>
</dbReference>
<keyword evidence="15" id="KW-1185">Reference proteome</keyword>
<gene>
    <name evidence="14" type="ORF">GMARGA_LOCUS856</name>
</gene>
<dbReference type="Gene3D" id="1.25.10.10">
    <property type="entry name" value="Leucine-rich Repeat Variant"/>
    <property type="match status" value="2"/>
</dbReference>
<dbReference type="InterPro" id="IPR007673">
    <property type="entry name" value="Condensin_cplx_su1"/>
</dbReference>
<protein>
    <recommendedName>
        <fullName evidence="10">Condensin complex subunit 1</fullName>
    </recommendedName>
</protein>
<evidence type="ECO:0000256" key="10">
    <source>
        <dbReference type="PIRNR" id="PIRNR017127"/>
    </source>
</evidence>
<dbReference type="PANTHER" id="PTHR14222">
    <property type="entry name" value="CONDENSIN"/>
    <property type="match status" value="1"/>
</dbReference>
<evidence type="ECO:0000256" key="11">
    <source>
        <dbReference type="SAM" id="MobiDB-lite"/>
    </source>
</evidence>
<evidence type="ECO:0000256" key="4">
    <source>
        <dbReference type="ARBA" id="ARBA00022454"/>
    </source>
</evidence>
<evidence type="ECO:0000256" key="3">
    <source>
        <dbReference type="ARBA" id="ARBA00009606"/>
    </source>
</evidence>
<keyword evidence="4" id="KW-0158">Chromosome</keyword>
<dbReference type="PANTHER" id="PTHR14222:SF2">
    <property type="entry name" value="CONDENSIN COMPLEX SUBUNIT 1"/>
    <property type="match status" value="1"/>
</dbReference>
<feature type="region of interest" description="Disordered" evidence="11">
    <location>
        <begin position="865"/>
        <end position="884"/>
    </location>
</feature>
<dbReference type="InterPro" id="IPR016024">
    <property type="entry name" value="ARM-type_fold"/>
</dbReference>
<evidence type="ECO:0000259" key="13">
    <source>
        <dbReference type="Pfam" id="PF12922"/>
    </source>
</evidence>
<evidence type="ECO:0000256" key="6">
    <source>
        <dbReference type="ARBA" id="ARBA00022776"/>
    </source>
</evidence>
<evidence type="ECO:0000256" key="7">
    <source>
        <dbReference type="ARBA" id="ARBA00023067"/>
    </source>
</evidence>
<comment type="subcellular location">
    <subcellularLocation>
        <location evidence="2">Chromosome</location>
    </subcellularLocation>
    <subcellularLocation>
        <location evidence="1">Nucleus</location>
    </subcellularLocation>
</comment>
<dbReference type="EMBL" id="CAJVQB010000174">
    <property type="protein sequence ID" value="CAG8472746.1"/>
    <property type="molecule type" value="Genomic_DNA"/>
</dbReference>
<sequence length="1233" mass="141176">MDFFNLHEELLKLQDANYFFENEVSVKDLDTLELDGMLNDTTDKIGESSSSITNTELFDTMLKFFRNFNELKSATMNRVLDIILSGLQAEYETTSNDLDADEEETYSEHRMALEMYGFLLVWLISNAENKADSKSGANGTMAMTGGKTKRQRQTKSKTPTVNLSDEWDWSAQKPVTLSLMVKILELKIKKIWTSTHERDTFVSLFTKSAYRILENVTNTKDSAIKKIIYQILSVCVKDHNHAFGAQTSIMQNLQYYEHLAEPMAEFLDVLAKQYDHTRLTEEILIEISNKEFGSQDTIGPKSFSKFLVKLSELVPKVVAKQIGLLVKLLDNESYTIRIGLIEVLGNLIIDLASQEEQATNYISQINGFFDALDERFLDANSFCRSKVLQVYLKLVELKAKFPKRRQKLTDLVIRSLEDKSCHVRKNTIKLLTRLIATHPYGVIHGGELSVREWEDRLEKIENELKAIQPPQEFTEVGAESSTSLLSENDNQSEDMDVDMPDLSNQQNTSADEIMRLQLTRRYYSDAVRFIHQVHTAVPTLCQLLGSTTKSEVLEAMEFFVTAYTYKMEFAIDGIKRMLHLIWIKDSNDEEKGIRKRLIESYYKLYIETDISLTNREAVNAVTKNLISFTYNATLAELTSLEQLMSTMMAEELISNDVIAKLWSVYSVSTKQIPKMQRRGAIIILGMLAKAKMEIVQEKTDLLLKIGLGPFGKADLLLAKYTCIALQRLGGNKARVKGSLSNDSIRLPMSHPIFHRLKQMIEFQTSSQEWFAVAEQAINTIYLLGEHPDILCGEIIKHKTASVFDLKIPKADDMDIDGDNFLPDQEQFMAHPLQLSQLIFIVGHVAIKHIVHLEFIEDEWKRRKAEAESKDTEKSTKNPGDDELEQVAGTTEDEFGEAVAHIREKELLFGENSLLAVFGQLISNICANNKTYNHHTLQICATLALAKLMCVSSEFCENNLQLLFTILERSSEPTIRSNIIIALGDMTVCFNNIIDENINYLYKRLADSDNLVKKNTLMVLTHLILNGMIKVKGQLGEMAKCLEDEDQRISDLARLFFTELASKDNAVYNNLPDIISNLSSGDNPVNEESFKKIMKFLFDFIEKSQLAALAVSSGLLSQQVEQLTSEFCWRFWDKHTENVVEKLCQRFKNLDDRRQWRNIAYCLSLLPYKNERIIKKLLEGMSHYQDKLHENDVHKAFSDIITKVRSIKPQKPEMKQLIDEYESKIEEFRQRSQE</sequence>
<evidence type="ECO:0000256" key="1">
    <source>
        <dbReference type="ARBA" id="ARBA00004123"/>
    </source>
</evidence>
<evidence type="ECO:0000256" key="9">
    <source>
        <dbReference type="ARBA" id="ARBA00023306"/>
    </source>
</evidence>
<feature type="region of interest" description="Disordered" evidence="11">
    <location>
        <begin position="133"/>
        <end position="159"/>
    </location>
</feature>
<name>A0ABM8VXP1_GIGMA</name>
<evidence type="ECO:0000259" key="12">
    <source>
        <dbReference type="Pfam" id="PF12717"/>
    </source>
</evidence>
<keyword evidence="9 10" id="KW-0131">Cell cycle</keyword>
<keyword evidence="8" id="KW-0539">Nucleus</keyword>
<feature type="domain" description="Condensin complex subunit 1 C-terminal" evidence="12">
    <location>
        <begin position="973"/>
        <end position="1109"/>
    </location>
</feature>
<evidence type="ECO:0000256" key="2">
    <source>
        <dbReference type="ARBA" id="ARBA00004286"/>
    </source>
</evidence>
<organism evidence="14 15">
    <name type="scientific">Gigaspora margarita</name>
    <dbReference type="NCBI Taxonomy" id="4874"/>
    <lineage>
        <taxon>Eukaryota</taxon>
        <taxon>Fungi</taxon>
        <taxon>Fungi incertae sedis</taxon>
        <taxon>Mucoromycota</taxon>
        <taxon>Glomeromycotina</taxon>
        <taxon>Glomeromycetes</taxon>
        <taxon>Diversisporales</taxon>
        <taxon>Gigasporaceae</taxon>
        <taxon>Gigaspora</taxon>
    </lineage>
</organism>
<evidence type="ECO:0000313" key="14">
    <source>
        <dbReference type="EMBL" id="CAG8472746.1"/>
    </source>
</evidence>
<keyword evidence="5 10" id="KW-0132">Cell division</keyword>
<dbReference type="PIRSF" id="PIRSF017127">
    <property type="entry name" value="Condensin_D2"/>
    <property type="match status" value="1"/>
</dbReference>
<proteinExistence type="inferred from homology"/>